<feature type="compositionally biased region" description="Basic and acidic residues" evidence="1">
    <location>
        <begin position="244"/>
        <end position="254"/>
    </location>
</feature>
<dbReference type="WBParaSite" id="ACRNAN_scaffold1309.g26329.t1">
    <property type="protein sequence ID" value="ACRNAN_scaffold1309.g26329.t1"/>
    <property type="gene ID" value="ACRNAN_scaffold1309.g26329"/>
</dbReference>
<dbReference type="AlphaFoldDB" id="A0A914CPQ5"/>
<organism evidence="2 3">
    <name type="scientific">Acrobeloides nanus</name>
    <dbReference type="NCBI Taxonomy" id="290746"/>
    <lineage>
        <taxon>Eukaryota</taxon>
        <taxon>Metazoa</taxon>
        <taxon>Ecdysozoa</taxon>
        <taxon>Nematoda</taxon>
        <taxon>Chromadorea</taxon>
        <taxon>Rhabditida</taxon>
        <taxon>Tylenchina</taxon>
        <taxon>Cephalobomorpha</taxon>
        <taxon>Cephaloboidea</taxon>
        <taxon>Cephalobidae</taxon>
        <taxon>Acrobeloides</taxon>
    </lineage>
</organism>
<sequence>MENSQEVMEVEEIPMPPTPTEPTPEQTESWQKAQAALKKVGASTSQGSSAGTNPSYYNWGMVQSVYPYGQYPPMAYDYAAHQQFYSQQYVQTSRPGVRVRGENQMRQMRPRMQTANMRMPRFNQQQPQRQFRPIQLVGGTGSTDVSGVINYPETVRKYIERAYLALENQEDKPKLENYLRQRVEPLLKSGAIMAVNWDAEPLPHEVNFQLKQTWTPVSKTNESTFTPISSTAPRLGKFPKPKNKSLEKRHHDESSSGSSWLIDDRDGEASTRERSRSPLTTPEKS</sequence>
<feature type="region of interest" description="Disordered" evidence="1">
    <location>
        <begin position="220"/>
        <end position="285"/>
    </location>
</feature>
<protein>
    <submittedName>
        <fullName evidence="3">Uncharacterized protein</fullName>
    </submittedName>
</protein>
<dbReference type="Proteomes" id="UP000887540">
    <property type="component" value="Unplaced"/>
</dbReference>
<evidence type="ECO:0000256" key="1">
    <source>
        <dbReference type="SAM" id="MobiDB-lite"/>
    </source>
</evidence>
<feature type="compositionally biased region" description="Basic and acidic residues" evidence="1">
    <location>
        <begin position="262"/>
        <end position="276"/>
    </location>
</feature>
<feature type="region of interest" description="Disordered" evidence="1">
    <location>
        <begin position="1"/>
        <end position="54"/>
    </location>
</feature>
<name>A0A914CPQ5_9BILA</name>
<proteinExistence type="predicted"/>
<evidence type="ECO:0000313" key="2">
    <source>
        <dbReference type="Proteomes" id="UP000887540"/>
    </source>
</evidence>
<accession>A0A914CPQ5</accession>
<reference evidence="3" key="1">
    <citation type="submission" date="2022-11" db="UniProtKB">
        <authorList>
            <consortium name="WormBaseParasite"/>
        </authorList>
    </citation>
    <scope>IDENTIFICATION</scope>
</reference>
<evidence type="ECO:0000313" key="3">
    <source>
        <dbReference type="WBParaSite" id="ACRNAN_scaffold1309.g26329.t1"/>
    </source>
</evidence>
<feature type="compositionally biased region" description="Polar residues" evidence="1">
    <location>
        <begin position="220"/>
        <end position="232"/>
    </location>
</feature>
<keyword evidence="2" id="KW-1185">Reference proteome</keyword>
<feature type="compositionally biased region" description="Low complexity" evidence="1">
    <location>
        <begin position="41"/>
        <end position="52"/>
    </location>
</feature>